<evidence type="ECO:0000313" key="2">
    <source>
        <dbReference type="Proteomes" id="UP000033804"/>
    </source>
</evidence>
<dbReference type="RefSeq" id="YP_009189563.1">
    <property type="nucleotide sequence ID" value="NC_028676.1"/>
</dbReference>
<reference evidence="2" key="2">
    <citation type="submission" date="2015-03" db="EMBL/GenBank/DDBJ databases">
        <title>The genome and structure of Sinorhizobium meliloti phage phiM9.</title>
        <authorList>
            <person name="Johnson M.C."/>
            <person name="Tatum K.B."/>
            <person name="Lynn J.S."/>
            <person name="Brewer T.E."/>
            <person name="Washburn B.K."/>
            <person name="Stroupe M.E."/>
            <person name="Jones K.M."/>
        </authorList>
    </citation>
    <scope>NUCLEOTIDE SEQUENCE [LARGE SCALE GENOMIC DNA]</scope>
</reference>
<organism evidence="1 2">
    <name type="scientific">Sinorhizobium phage phiM9</name>
    <dbReference type="NCBI Taxonomy" id="1636182"/>
    <lineage>
        <taxon>Viruses</taxon>
        <taxon>Duplodnaviria</taxon>
        <taxon>Heunggongvirae</taxon>
        <taxon>Uroviricota</taxon>
        <taxon>Caudoviricetes</taxon>
        <taxon>Pootjesviridae</taxon>
        <taxon>Emnonavirus</taxon>
        <taxon>Emnonavirus phiM9</taxon>
    </lineage>
</organism>
<dbReference type="GeneID" id="26517861"/>
<reference evidence="1 2" key="1">
    <citation type="journal article" date="2015" name="J. Virol.">
        <title>Sinorhizobium meliloti Phage ?M9 Defines a New Group of T4 Superfamily Phages with Unusual Genomic Features but a Common T=16 Capsid.</title>
        <authorList>
            <person name="Johnson M.C."/>
            <person name="Tatum K.B."/>
            <person name="Lynn J.S."/>
            <person name="Brewer T.E."/>
            <person name="Lu S."/>
            <person name="Washburn B.K."/>
            <person name="Stroupe M.E."/>
            <person name="Jones K.M."/>
        </authorList>
    </citation>
    <scope>NUCLEOTIDE SEQUENCE [LARGE SCALE GENOMIC DNA]</scope>
</reference>
<accession>A0A0F6TH94</accession>
<dbReference type="EMBL" id="KP881232">
    <property type="protein sequence ID" value="AKE44809.1"/>
    <property type="molecule type" value="Genomic_DNA"/>
</dbReference>
<proteinExistence type="predicted"/>
<dbReference type="KEGG" id="vg:26517861"/>
<keyword evidence="2" id="KW-1185">Reference proteome</keyword>
<gene>
    <name evidence="1" type="ORF">Sm_phiM9_182</name>
</gene>
<dbReference type="Proteomes" id="UP000033804">
    <property type="component" value="Segment"/>
</dbReference>
<sequence>MIVKYDELFEKKLEAGAEILMEYFLNDVGIIEEARKMARLVLLTAMKIEAENQN</sequence>
<protein>
    <submittedName>
        <fullName evidence="1">Uncharacterized protein</fullName>
    </submittedName>
</protein>
<evidence type="ECO:0000313" key="1">
    <source>
        <dbReference type="EMBL" id="AKE44809.1"/>
    </source>
</evidence>
<name>A0A0F6TH94_9CAUD</name>